<name>A0A813H4P8_POLGL</name>
<gene>
    <name evidence="2" type="ORF">PGLA1383_LOCUS48711</name>
    <name evidence="3" type="ORF">PGLA2088_LOCUS13924</name>
    <name evidence="4" type="ORF">PGLA2088_LOCUS38582</name>
</gene>
<protein>
    <submittedName>
        <fullName evidence="2">Uncharacterized protein</fullName>
    </submittedName>
</protein>
<comment type="caution">
    <text evidence="2">The sequence shown here is derived from an EMBL/GenBank/DDBJ whole genome shotgun (WGS) entry which is preliminary data.</text>
</comment>
<proteinExistence type="predicted"/>
<evidence type="ECO:0000313" key="2">
    <source>
        <dbReference type="EMBL" id="CAE8632780.1"/>
    </source>
</evidence>
<organism evidence="2 5">
    <name type="scientific">Polarella glacialis</name>
    <name type="common">Dinoflagellate</name>
    <dbReference type="NCBI Taxonomy" id="89957"/>
    <lineage>
        <taxon>Eukaryota</taxon>
        <taxon>Sar</taxon>
        <taxon>Alveolata</taxon>
        <taxon>Dinophyceae</taxon>
        <taxon>Suessiales</taxon>
        <taxon>Suessiaceae</taxon>
        <taxon>Polarella</taxon>
    </lineage>
</organism>
<dbReference type="AlphaFoldDB" id="A0A813H4P8"/>
<evidence type="ECO:0000313" key="3">
    <source>
        <dbReference type="EMBL" id="CAE8659887.1"/>
    </source>
</evidence>
<evidence type="ECO:0000313" key="5">
    <source>
        <dbReference type="Proteomes" id="UP000654075"/>
    </source>
</evidence>
<dbReference type="Proteomes" id="UP000654075">
    <property type="component" value="Unassembled WGS sequence"/>
</dbReference>
<feature type="compositionally biased region" description="Polar residues" evidence="1">
    <location>
        <begin position="32"/>
        <end position="44"/>
    </location>
</feature>
<dbReference type="EMBL" id="CAJNNW010016866">
    <property type="protein sequence ID" value="CAE8659887.1"/>
    <property type="molecule type" value="Genomic_DNA"/>
</dbReference>
<dbReference type="Proteomes" id="UP000626109">
    <property type="component" value="Unassembled WGS sequence"/>
</dbReference>
<evidence type="ECO:0000313" key="4">
    <source>
        <dbReference type="EMBL" id="CAE8715502.1"/>
    </source>
</evidence>
<sequence length="103" mass="11097">MTVQTSAQNAAIADKDDLIRLLQATSMAAPIPSSNAGSSAQAPQPTAPVIQQPGAGWQDDFKDIPTLRLDMDPEQLQLFKNDKNARLAFAALEAIRPTNEHDD</sequence>
<reference evidence="2" key="1">
    <citation type="submission" date="2021-02" db="EMBL/GenBank/DDBJ databases">
        <authorList>
            <person name="Dougan E. K."/>
            <person name="Rhodes N."/>
            <person name="Thang M."/>
            <person name="Chan C."/>
        </authorList>
    </citation>
    <scope>NUCLEOTIDE SEQUENCE</scope>
</reference>
<dbReference type="EMBL" id="CAJNNW010032802">
    <property type="protein sequence ID" value="CAE8715502.1"/>
    <property type="molecule type" value="Genomic_DNA"/>
</dbReference>
<evidence type="ECO:0000256" key="1">
    <source>
        <dbReference type="SAM" id="MobiDB-lite"/>
    </source>
</evidence>
<keyword evidence="5" id="KW-1185">Reference proteome</keyword>
<accession>A0A813H4P8</accession>
<dbReference type="EMBL" id="CAJNNV010030521">
    <property type="protein sequence ID" value="CAE8632780.1"/>
    <property type="molecule type" value="Genomic_DNA"/>
</dbReference>
<feature type="region of interest" description="Disordered" evidence="1">
    <location>
        <begin position="30"/>
        <end position="56"/>
    </location>
</feature>